<gene>
    <name evidence="1" type="ORF">Cgig2_005103</name>
</gene>
<evidence type="ECO:0000313" key="2">
    <source>
        <dbReference type="Proteomes" id="UP001153076"/>
    </source>
</evidence>
<accession>A0A9Q1KZP5</accession>
<dbReference type="InterPro" id="IPR011990">
    <property type="entry name" value="TPR-like_helical_dom_sf"/>
</dbReference>
<dbReference type="EMBL" id="JAKOGI010000003">
    <property type="protein sequence ID" value="KAJ8452767.1"/>
    <property type="molecule type" value="Genomic_DNA"/>
</dbReference>
<organism evidence="1 2">
    <name type="scientific">Carnegiea gigantea</name>
    <dbReference type="NCBI Taxonomy" id="171969"/>
    <lineage>
        <taxon>Eukaryota</taxon>
        <taxon>Viridiplantae</taxon>
        <taxon>Streptophyta</taxon>
        <taxon>Embryophyta</taxon>
        <taxon>Tracheophyta</taxon>
        <taxon>Spermatophyta</taxon>
        <taxon>Magnoliopsida</taxon>
        <taxon>eudicotyledons</taxon>
        <taxon>Gunneridae</taxon>
        <taxon>Pentapetalae</taxon>
        <taxon>Caryophyllales</taxon>
        <taxon>Cactineae</taxon>
        <taxon>Cactaceae</taxon>
        <taxon>Cactoideae</taxon>
        <taxon>Echinocereeae</taxon>
        <taxon>Carnegiea</taxon>
    </lineage>
</organism>
<keyword evidence="2" id="KW-1185">Reference proteome</keyword>
<protein>
    <recommendedName>
        <fullName evidence="3">Pentatricopeptide repeat-containing protein</fullName>
    </recommendedName>
</protein>
<dbReference type="PANTHER" id="PTHR46782:SF1">
    <property type="entry name" value="OS01G0757700 PROTEIN"/>
    <property type="match status" value="1"/>
</dbReference>
<dbReference type="OrthoDB" id="730418at2759"/>
<dbReference type="InterPro" id="IPR044646">
    <property type="entry name" value="EMB1417-like"/>
</dbReference>
<evidence type="ECO:0008006" key="3">
    <source>
        <dbReference type="Google" id="ProtNLM"/>
    </source>
</evidence>
<comment type="caution">
    <text evidence="1">The sequence shown here is derived from an EMBL/GenBank/DDBJ whole genome shotgun (WGS) entry which is preliminary data.</text>
</comment>
<dbReference type="AlphaFoldDB" id="A0A9Q1KZP5"/>
<dbReference type="Proteomes" id="UP001153076">
    <property type="component" value="Unassembled WGS sequence"/>
</dbReference>
<evidence type="ECO:0000313" key="1">
    <source>
        <dbReference type="EMBL" id="KAJ8452767.1"/>
    </source>
</evidence>
<name>A0A9Q1KZP5_9CARY</name>
<dbReference type="PANTHER" id="PTHR46782">
    <property type="entry name" value="OS01G0757700 PROTEIN"/>
    <property type="match status" value="1"/>
</dbReference>
<sequence length="341" mass="39098">MKGKEEKKIALCTVSSTAVSGSPLPLSYCSMVLIPTYTARPVFLPFFHPISIVCCEELVLLSAGSISKACGLRGPRPRYPRVWKTRKRIGTISKSRKLVDCVKRLSNVKEEVYGALDTFIAWELEFPLITVKKALKILEDEKEWKRVIQVTKWMLSKGQGRTMGSYYTLLNALEEEDRLEEAEELWTKLFSKHLESMPRIFFDKMIGIYYGRGMHDKMFDTFADMEELGLRPTTSIVLKVGDVLQKLGMMDKYEKLNRKYPPPKWEYRYIKGKRVKVRAKLPNESSDEYEDVNKFNGRGIQSIDADEVINSSDEENDQQLMGFLGDDSGSIVLDETREGTL</sequence>
<dbReference type="Gene3D" id="1.25.40.10">
    <property type="entry name" value="Tetratricopeptide repeat domain"/>
    <property type="match status" value="1"/>
</dbReference>
<reference evidence="1" key="1">
    <citation type="submission" date="2022-04" db="EMBL/GenBank/DDBJ databases">
        <title>Carnegiea gigantea Genome sequencing and assembly v2.</title>
        <authorList>
            <person name="Copetti D."/>
            <person name="Sanderson M.J."/>
            <person name="Burquez A."/>
            <person name="Wojciechowski M.F."/>
        </authorList>
    </citation>
    <scope>NUCLEOTIDE SEQUENCE</scope>
    <source>
        <strain evidence="1">SGP5-SGP5p</strain>
        <tissue evidence="1">Aerial part</tissue>
    </source>
</reference>
<proteinExistence type="predicted"/>